<dbReference type="PATRIC" id="fig|1457173.3.peg.1541"/>
<organism evidence="2 3">
    <name type="scientific">Comamonas aquatica DA1877</name>
    <dbReference type="NCBI Taxonomy" id="1457173"/>
    <lineage>
        <taxon>Bacteria</taxon>
        <taxon>Pseudomonadati</taxon>
        <taxon>Pseudomonadota</taxon>
        <taxon>Betaproteobacteria</taxon>
        <taxon>Burkholderiales</taxon>
        <taxon>Comamonadaceae</taxon>
        <taxon>Comamonas</taxon>
    </lineage>
</organism>
<dbReference type="AlphaFoldDB" id="A0A014QBF2"/>
<dbReference type="InterPro" id="IPR029024">
    <property type="entry name" value="TerB-like"/>
</dbReference>
<evidence type="ECO:0000313" key="3">
    <source>
        <dbReference type="Proteomes" id="UP000020766"/>
    </source>
</evidence>
<accession>A0A014QBF2</accession>
<dbReference type="SUPFAM" id="SSF158682">
    <property type="entry name" value="TerB-like"/>
    <property type="match status" value="1"/>
</dbReference>
<feature type="domain" description="Co-chaperone DjlA N-terminal" evidence="1">
    <location>
        <begin position="8"/>
        <end position="111"/>
    </location>
</feature>
<name>A0A014QBF2_9BURK</name>
<evidence type="ECO:0000313" key="2">
    <source>
        <dbReference type="EMBL" id="EXU80497.1"/>
    </source>
</evidence>
<gene>
    <name evidence="2" type="ORF">AX13_16435</name>
</gene>
<evidence type="ECO:0000259" key="1">
    <source>
        <dbReference type="Pfam" id="PF05099"/>
    </source>
</evidence>
<dbReference type="RefSeq" id="WP_043382254.1">
    <property type="nucleotide sequence ID" value="NZ_JBOK01000007.1"/>
</dbReference>
<reference evidence="2 3" key="1">
    <citation type="submission" date="2014-01" db="EMBL/GenBank/DDBJ databases">
        <title>Interspecies Systems Biology Uncovers Metabolites Affecting C. elegans Gene Expression and Life History Traits.</title>
        <authorList>
            <person name="Watson E."/>
            <person name="Macneil L.T."/>
            <person name="Ritter A.D."/>
            <person name="Yilmaz L.S."/>
            <person name="Rosebrock A.P."/>
            <person name="Caudy A.A."/>
            <person name="Walhout A.J."/>
        </authorList>
    </citation>
    <scope>NUCLEOTIDE SEQUENCE [LARGE SCALE GENOMIC DNA]</scope>
    <source>
        <strain evidence="2 3">DA1877</strain>
    </source>
</reference>
<dbReference type="InterPro" id="IPR007791">
    <property type="entry name" value="DjlA_N"/>
</dbReference>
<comment type="caution">
    <text evidence="2">The sequence shown here is derived from an EMBL/GenBank/DDBJ whole genome shotgun (WGS) entry which is preliminary data.</text>
</comment>
<proteinExistence type="predicted"/>
<dbReference type="Gene3D" id="1.10.3680.10">
    <property type="entry name" value="TerB-like"/>
    <property type="match status" value="1"/>
</dbReference>
<dbReference type="EMBL" id="JBOK01000007">
    <property type="protein sequence ID" value="EXU80497.1"/>
    <property type="molecule type" value="Genomic_DNA"/>
</dbReference>
<protein>
    <submittedName>
        <fullName evidence="2">GTPase</fullName>
    </submittedName>
</protein>
<dbReference type="CDD" id="cd07177">
    <property type="entry name" value="terB_like"/>
    <property type="match status" value="1"/>
</dbReference>
<dbReference type="Pfam" id="PF05099">
    <property type="entry name" value="TerB"/>
    <property type="match status" value="1"/>
</dbReference>
<dbReference type="Proteomes" id="UP000020766">
    <property type="component" value="Unassembled WGS sequence"/>
</dbReference>
<keyword evidence="3" id="KW-1185">Reference proteome</keyword>
<sequence>MTHDEIRATLTLCLLASFADGEKHEREREQIRQVAEGLAGAQGVNLPGLYQEVLLRRVDLASAAARLTSREARQLAYEMAVCVCDADGHTSPKEDAFLAQLRQALGLAGASAATQAASIAPATVAAGAAVAGAGAGFDAQARAVADAPLQAAAPESGIQLPAGASVPHPAAVDALPSTAAQRRPGALPAAEMDSKILKAAILNGAIELLPENLSTLAIIPLQMRLVYQIGQSYGYELDRGHIKDLLAALGVGLTSQYLEEAGRKLLGGLLGKAGKGIFGGLGKQAVSSGMSFASTYALGHVANQYYAGGRQLSTDMLKDAYQHVMQDGRQLQARYLPQMQDTARGLNTAKILSMVRGGGV</sequence>